<evidence type="ECO:0000313" key="2">
    <source>
        <dbReference type="EMBL" id="KAB1212236.1"/>
    </source>
</evidence>
<dbReference type="PANTHER" id="PTHR31170:SF17">
    <property type="match status" value="1"/>
</dbReference>
<protein>
    <submittedName>
        <fullName evidence="2">Uncharacterized protein</fullName>
    </submittedName>
</protein>
<keyword evidence="1" id="KW-0472">Membrane</keyword>
<dbReference type="OrthoDB" id="591587at2759"/>
<name>A0A6A1VK77_9ROSI</name>
<dbReference type="Pfam" id="PF03140">
    <property type="entry name" value="DUF247"/>
    <property type="match status" value="1"/>
</dbReference>
<evidence type="ECO:0000313" key="3">
    <source>
        <dbReference type="Proteomes" id="UP000516437"/>
    </source>
</evidence>
<comment type="caution">
    <text evidence="2">The sequence shown here is derived from an EMBL/GenBank/DDBJ whole genome shotgun (WGS) entry which is preliminary data.</text>
</comment>
<dbReference type="EMBL" id="RXIC02000023">
    <property type="protein sequence ID" value="KAB1212236.1"/>
    <property type="molecule type" value="Genomic_DNA"/>
</dbReference>
<proteinExistence type="predicted"/>
<dbReference type="InterPro" id="IPR004158">
    <property type="entry name" value="DUF247_pln"/>
</dbReference>
<dbReference type="PANTHER" id="PTHR31170">
    <property type="entry name" value="BNAC04G53230D PROTEIN"/>
    <property type="match status" value="1"/>
</dbReference>
<dbReference type="AlphaFoldDB" id="A0A6A1VK77"/>
<evidence type="ECO:0000256" key="1">
    <source>
        <dbReference type="SAM" id="Phobius"/>
    </source>
</evidence>
<feature type="transmembrane region" description="Helical" evidence="1">
    <location>
        <begin position="173"/>
        <end position="197"/>
    </location>
</feature>
<reference evidence="2 3" key="1">
    <citation type="journal article" date="2019" name="Plant Biotechnol. J.">
        <title>The red bayberry genome and genetic basis of sex determination.</title>
        <authorList>
            <person name="Jia H.M."/>
            <person name="Jia H.J."/>
            <person name="Cai Q.L."/>
            <person name="Wang Y."/>
            <person name="Zhao H.B."/>
            <person name="Yang W.F."/>
            <person name="Wang G.Y."/>
            <person name="Li Y.H."/>
            <person name="Zhan D.L."/>
            <person name="Shen Y.T."/>
            <person name="Niu Q.F."/>
            <person name="Chang L."/>
            <person name="Qiu J."/>
            <person name="Zhao L."/>
            <person name="Xie H.B."/>
            <person name="Fu W.Y."/>
            <person name="Jin J."/>
            <person name="Li X.W."/>
            <person name="Jiao Y."/>
            <person name="Zhou C.C."/>
            <person name="Tu T."/>
            <person name="Chai C.Y."/>
            <person name="Gao J.L."/>
            <person name="Fan L.J."/>
            <person name="van de Weg E."/>
            <person name="Wang J.Y."/>
            <person name="Gao Z.S."/>
        </authorList>
    </citation>
    <scope>NUCLEOTIDE SEQUENCE [LARGE SCALE GENOMIC DNA]</scope>
    <source>
        <tissue evidence="2">Leaves</tissue>
    </source>
</reference>
<sequence>MESVGSTEQKQTNGSCHTSFDIENPRTSLSYIKLGVKFKVGSSKNLFDIQFNNDILEIPRFIVGPLSELPIRNIVVFEQYSDSGHYMNDYVMLLRRLVNSPKDVDLLVKNGIIEKRSDFIDGTNHIHNLSRYARSNLNNFYFANLCEDLNVYYRSSWHQWKANLKQNYFNTPWAIISFVAAVVLLLLTLIQTASSVISIA</sequence>
<gene>
    <name evidence="2" type="ORF">CJ030_MR5G025004</name>
</gene>
<keyword evidence="3" id="KW-1185">Reference proteome</keyword>
<accession>A0A6A1VK77</accession>
<keyword evidence="1" id="KW-0812">Transmembrane</keyword>
<keyword evidence="1" id="KW-1133">Transmembrane helix</keyword>
<organism evidence="2 3">
    <name type="scientific">Morella rubra</name>
    <name type="common">Chinese bayberry</name>
    <dbReference type="NCBI Taxonomy" id="262757"/>
    <lineage>
        <taxon>Eukaryota</taxon>
        <taxon>Viridiplantae</taxon>
        <taxon>Streptophyta</taxon>
        <taxon>Embryophyta</taxon>
        <taxon>Tracheophyta</taxon>
        <taxon>Spermatophyta</taxon>
        <taxon>Magnoliopsida</taxon>
        <taxon>eudicotyledons</taxon>
        <taxon>Gunneridae</taxon>
        <taxon>Pentapetalae</taxon>
        <taxon>rosids</taxon>
        <taxon>fabids</taxon>
        <taxon>Fagales</taxon>
        <taxon>Myricaceae</taxon>
        <taxon>Morella</taxon>
    </lineage>
</organism>
<dbReference type="Proteomes" id="UP000516437">
    <property type="component" value="Chromosome 5"/>
</dbReference>